<sequence>MEANNLFIPNDRLHSLNLYPHTVGGAALERAHEAASLHSFSCPPNGFPLGESTRERYHDERGRPLTRIPTASGTHTPEAPRSPGKSLAQRLQLVLQAMDSMGLPISILIGKTVIATRCKVEFLLPETKKGKANCLVDSEYELKAIHSCNEGQVFSNPICSTLNGIDWRTGFEPIEKRLFACNVMLPWVKKGIAVLS</sequence>
<evidence type="ECO:0000313" key="2">
    <source>
        <dbReference type="EMBL" id="CAK7328668.1"/>
    </source>
</evidence>
<dbReference type="Proteomes" id="UP001314170">
    <property type="component" value="Unassembled WGS sequence"/>
</dbReference>
<accession>A0AAV1R6Q3</accession>
<evidence type="ECO:0000313" key="3">
    <source>
        <dbReference type="Proteomes" id="UP001314170"/>
    </source>
</evidence>
<dbReference type="AlphaFoldDB" id="A0AAV1R6Q3"/>
<evidence type="ECO:0000256" key="1">
    <source>
        <dbReference type="SAM" id="MobiDB-lite"/>
    </source>
</evidence>
<keyword evidence="3" id="KW-1185">Reference proteome</keyword>
<protein>
    <submittedName>
        <fullName evidence="2">Uncharacterized protein</fullName>
    </submittedName>
</protein>
<organism evidence="2 3">
    <name type="scientific">Dovyalis caffra</name>
    <dbReference type="NCBI Taxonomy" id="77055"/>
    <lineage>
        <taxon>Eukaryota</taxon>
        <taxon>Viridiplantae</taxon>
        <taxon>Streptophyta</taxon>
        <taxon>Embryophyta</taxon>
        <taxon>Tracheophyta</taxon>
        <taxon>Spermatophyta</taxon>
        <taxon>Magnoliopsida</taxon>
        <taxon>eudicotyledons</taxon>
        <taxon>Gunneridae</taxon>
        <taxon>Pentapetalae</taxon>
        <taxon>rosids</taxon>
        <taxon>fabids</taxon>
        <taxon>Malpighiales</taxon>
        <taxon>Salicaceae</taxon>
        <taxon>Flacourtieae</taxon>
        <taxon>Dovyalis</taxon>
    </lineage>
</organism>
<reference evidence="2 3" key="1">
    <citation type="submission" date="2024-01" db="EMBL/GenBank/DDBJ databases">
        <authorList>
            <person name="Waweru B."/>
        </authorList>
    </citation>
    <scope>NUCLEOTIDE SEQUENCE [LARGE SCALE GENOMIC DNA]</scope>
</reference>
<gene>
    <name evidence="2" type="ORF">DCAF_LOCUS6396</name>
</gene>
<feature type="region of interest" description="Disordered" evidence="1">
    <location>
        <begin position="45"/>
        <end position="84"/>
    </location>
</feature>
<comment type="caution">
    <text evidence="2">The sequence shown here is derived from an EMBL/GenBank/DDBJ whole genome shotgun (WGS) entry which is preliminary data.</text>
</comment>
<name>A0AAV1R6Q3_9ROSI</name>
<dbReference type="EMBL" id="CAWUPB010000903">
    <property type="protein sequence ID" value="CAK7328668.1"/>
    <property type="molecule type" value="Genomic_DNA"/>
</dbReference>
<feature type="compositionally biased region" description="Basic and acidic residues" evidence="1">
    <location>
        <begin position="52"/>
        <end position="63"/>
    </location>
</feature>
<proteinExistence type="predicted"/>